<dbReference type="Proteomes" id="UP000198937">
    <property type="component" value="Unassembled WGS sequence"/>
</dbReference>
<protein>
    <recommendedName>
        <fullName evidence="4">Integral membrane protein</fullName>
    </recommendedName>
</protein>
<proteinExistence type="predicted"/>
<keyword evidence="3" id="KW-1185">Reference proteome</keyword>
<evidence type="ECO:0000313" key="3">
    <source>
        <dbReference type="Proteomes" id="UP000198937"/>
    </source>
</evidence>
<evidence type="ECO:0008006" key="4">
    <source>
        <dbReference type="Google" id="ProtNLM"/>
    </source>
</evidence>
<sequence>MDQKNPFETPTTFRLHRAEYLVGFAVSTVLIVMHWSDIRWWPAVALFLYIDLIGYIPGAIAFHRSKTKQISKVYYVLYNIMHSLVTQAVVVGLWMWLIGPEWALLMIPFHLFGDRALFGNFLKPFALPFEPVAHPMYQQLLSAIGWTGRTRQSTPPEVVAVPSGAAR</sequence>
<feature type="transmembrane region" description="Helical" evidence="1">
    <location>
        <begin position="42"/>
        <end position="62"/>
    </location>
</feature>
<organism evidence="2 3">
    <name type="scientific">Micromonospora yangpuensis</name>
    <dbReference type="NCBI Taxonomy" id="683228"/>
    <lineage>
        <taxon>Bacteria</taxon>
        <taxon>Bacillati</taxon>
        <taxon>Actinomycetota</taxon>
        <taxon>Actinomycetes</taxon>
        <taxon>Micromonosporales</taxon>
        <taxon>Micromonosporaceae</taxon>
        <taxon>Micromonospora</taxon>
    </lineage>
</organism>
<dbReference type="RefSeq" id="WP_091437021.1">
    <property type="nucleotide sequence ID" value="NZ_BMMJ01000009.1"/>
</dbReference>
<evidence type="ECO:0000313" key="2">
    <source>
        <dbReference type="EMBL" id="SCL54497.1"/>
    </source>
</evidence>
<feature type="transmembrane region" description="Helical" evidence="1">
    <location>
        <begin position="74"/>
        <end position="96"/>
    </location>
</feature>
<name>A0A1C6UKB3_9ACTN</name>
<dbReference type="EMBL" id="FMIA01000002">
    <property type="protein sequence ID" value="SCL54497.1"/>
    <property type="molecule type" value="Genomic_DNA"/>
</dbReference>
<keyword evidence="1" id="KW-0812">Transmembrane</keyword>
<keyword evidence="1" id="KW-1133">Transmembrane helix</keyword>
<reference evidence="3" key="1">
    <citation type="submission" date="2016-06" db="EMBL/GenBank/DDBJ databases">
        <authorList>
            <person name="Varghese N."/>
            <person name="Submissions Spin"/>
        </authorList>
    </citation>
    <scope>NUCLEOTIDE SEQUENCE [LARGE SCALE GENOMIC DNA]</scope>
    <source>
        <strain evidence="3">DSM 45577</strain>
    </source>
</reference>
<keyword evidence="1" id="KW-0472">Membrane</keyword>
<dbReference type="STRING" id="683228.GA0070617_2682"/>
<evidence type="ECO:0000256" key="1">
    <source>
        <dbReference type="SAM" id="Phobius"/>
    </source>
</evidence>
<dbReference type="OrthoDB" id="4548241at2"/>
<gene>
    <name evidence="2" type="ORF">GA0070617_2682</name>
</gene>
<accession>A0A1C6UKB3</accession>
<feature type="transmembrane region" description="Helical" evidence="1">
    <location>
        <begin position="20"/>
        <end position="36"/>
    </location>
</feature>
<dbReference type="AlphaFoldDB" id="A0A1C6UKB3"/>